<gene>
    <name evidence="4" type="ORF">HYC85_019309</name>
</gene>
<accession>A0A7J7GME1</accession>
<dbReference type="PROSITE" id="PS50102">
    <property type="entry name" value="RRM"/>
    <property type="match status" value="1"/>
</dbReference>
<dbReference type="GO" id="GO:0003723">
    <property type="term" value="F:RNA binding"/>
    <property type="evidence" value="ECO:0007669"/>
    <property type="project" value="UniProtKB-UniRule"/>
</dbReference>
<feature type="domain" description="RRM" evidence="3">
    <location>
        <begin position="84"/>
        <end position="171"/>
    </location>
</feature>
<evidence type="ECO:0000313" key="4">
    <source>
        <dbReference type="EMBL" id="KAF5941667.1"/>
    </source>
</evidence>
<dbReference type="CDD" id="cd00590">
    <property type="entry name" value="RRM_SF"/>
    <property type="match status" value="1"/>
</dbReference>
<dbReference type="SUPFAM" id="SSF54928">
    <property type="entry name" value="RNA-binding domain, RBD"/>
    <property type="match status" value="1"/>
</dbReference>
<organism evidence="4 5">
    <name type="scientific">Camellia sinensis</name>
    <name type="common">Tea plant</name>
    <name type="synonym">Thea sinensis</name>
    <dbReference type="NCBI Taxonomy" id="4442"/>
    <lineage>
        <taxon>Eukaryota</taxon>
        <taxon>Viridiplantae</taxon>
        <taxon>Streptophyta</taxon>
        <taxon>Embryophyta</taxon>
        <taxon>Tracheophyta</taxon>
        <taxon>Spermatophyta</taxon>
        <taxon>Magnoliopsida</taxon>
        <taxon>eudicotyledons</taxon>
        <taxon>Gunneridae</taxon>
        <taxon>Pentapetalae</taxon>
        <taxon>asterids</taxon>
        <taxon>Ericales</taxon>
        <taxon>Theaceae</taxon>
        <taxon>Camellia</taxon>
    </lineage>
</organism>
<proteinExistence type="predicted"/>
<dbReference type="AlphaFoldDB" id="A0A7J7GME1"/>
<protein>
    <recommendedName>
        <fullName evidence="3">RRM domain-containing protein</fullName>
    </recommendedName>
</protein>
<evidence type="ECO:0000256" key="1">
    <source>
        <dbReference type="ARBA" id="ARBA00022884"/>
    </source>
</evidence>
<evidence type="ECO:0000256" key="2">
    <source>
        <dbReference type="PROSITE-ProRule" id="PRU00176"/>
    </source>
</evidence>
<dbReference type="SMART" id="SM00360">
    <property type="entry name" value="RRM"/>
    <property type="match status" value="1"/>
</dbReference>
<comment type="caution">
    <text evidence="4">The sequence shown here is derived from an EMBL/GenBank/DDBJ whole genome shotgun (WGS) entry which is preliminary data.</text>
</comment>
<dbReference type="InterPro" id="IPR035979">
    <property type="entry name" value="RBD_domain_sf"/>
</dbReference>
<dbReference type="Pfam" id="PF00076">
    <property type="entry name" value="RRM_1"/>
    <property type="match status" value="1"/>
</dbReference>
<dbReference type="EMBL" id="JACBKZ010000009">
    <property type="protein sequence ID" value="KAF5941667.1"/>
    <property type="molecule type" value="Genomic_DNA"/>
</dbReference>
<dbReference type="InterPro" id="IPR000504">
    <property type="entry name" value="RRM_dom"/>
</dbReference>
<keyword evidence="5" id="KW-1185">Reference proteome</keyword>
<name>A0A7J7GME1_CAMSI</name>
<dbReference type="Gene3D" id="3.30.70.330">
    <property type="match status" value="1"/>
</dbReference>
<dbReference type="Proteomes" id="UP000593564">
    <property type="component" value="Unassembled WGS sequence"/>
</dbReference>
<sequence length="180" mass="19793">MALFWSPSTSPISPVQCHKNSAISKPFVSENLISTINISRISKISISASPNFSNPNPSLQRFHCCTSSRLRSSSSMESNKSPFTIIFVKGLPQSTSEGTLNTAFSQFGEVSRVKIVTDKKSKQPLGFAYIWFTSMESAQMAVKEMNGKVCFGHNCEAWILQDPTKGNTVQVLTRAIFSSL</sequence>
<dbReference type="InterPro" id="IPR052462">
    <property type="entry name" value="SLIRP/GR-RBP-like"/>
</dbReference>
<evidence type="ECO:0000259" key="3">
    <source>
        <dbReference type="PROSITE" id="PS50102"/>
    </source>
</evidence>
<dbReference type="InterPro" id="IPR012677">
    <property type="entry name" value="Nucleotide-bd_a/b_plait_sf"/>
</dbReference>
<dbReference type="PANTHER" id="PTHR48027">
    <property type="entry name" value="HETEROGENEOUS NUCLEAR RIBONUCLEOPROTEIN 87F-RELATED"/>
    <property type="match status" value="1"/>
</dbReference>
<keyword evidence="1 2" id="KW-0694">RNA-binding</keyword>
<evidence type="ECO:0000313" key="5">
    <source>
        <dbReference type="Proteomes" id="UP000593564"/>
    </source>
</evidence>
<reference evidence="4 5" key="2">
    <citation type="submission" date="2020-07" db="EMBL/GenBank/DDBJ databases">
        <title>Genome assembly of wild tea tree DASZ reveals pedigree and selection history of tea varieties.</title>
        <authorList>
            <person name="Zhang W."/>
        </authorList>
    </citation>
    <scope>NUCLEOTIDE SEQUENCE [LARGE SCALE GENOMIC DNA]</scope>
    <source>
        <strain evidence="5">cv. G240</strain>
        <tissue evidence="4">Leaf</tissue>
    </source>
</reference>
<reference evidence="5" key="1">
    <citation type="journal article" date="2020" name="Nat. Commun.">
        <title>Genome assembly of wild tea tree DASZ reveals pedigree and selection history of tea varieties.</title>
        <authorList>
            <person name="Zhang W."/>
            <person name="Zhang Y."/>
            <person name="Qiu H."/>
            <person name="Guo Y."/>
            <person name="Wan H."/>
            <person name="Zhang X."/>
            <person name="Scossa F."/>
            <person name="Alseekh S."/>
            <person name="Zhang Q."/>
            <person name="Wang P."/>
            <person name="Xu L."/>
            <person name="Schmidt M.H."/>
            <person name="Jia X."/>
            <person name="Li D."/>
            <person name="Zhu A."/>
            <person name="Guo F."/>
            <person name="Chen W."/>
            <person name="Ni D."/>
            <person name="Usadel B."/>
            <person name="Fernie A.R."/>
            <person name="Wen W."/>
        </authorList>
    </citation>
    <scope>NUCLEOTIDE SEQUENCE [LARGE SCALE GENOMIC DNA]</scope>
    <source>
        <strain evidence="5">cv. G240</strain>
    </source>
</reference>